<evidence type="ECO:0000313" key="2">
    <source>
        <dbReference type="EMBL" id="HFZ09337.1"/>
    </source>
</evidence>
<proteinExistence type="predicted"/>
<feature type="domain" description="Protein kinase" evidence="1">
    <location>
        <begin position="1"/>
        <end position="108"/>
    </location>
</feature>
<comment type="caution">
    <text evidence="2">The sequence shown here is derived from an EMBL/GenBank/DDBJ whole genome shotgun (WGS) entry which is preliminary data.</text>
</comment>
<reference evidence="2" key="1">
    <citation type="journal article" date="2020" name="mSystems">
        <title>Genome- and Community-Level Interaction Insights into Carbon Utilization and Element Cycling Functions of Hydrothermarchaeota in Hydrothermal Sediment.</title>
        <authorList>
            <person name="Zhou Z."/>
            <person name="Liu Y."/>
            <person name="Xu W."/>
            <person name="Pan J."/>
            <person name="Luo Z.H."/>
            <person name="Li M."/>
        </authorList>
    </citation>
    <scope>NUCLEOTIDE SEQUENCE [LARGE SCALE GENOMIC DNA]</scope>
    <source>
        <strain evidence="2">SpSt-757</strain>
    </source>
</reference>
<accession>A0A7V3JAW3</accession>
<name>A0A7V3JAW3_UNCC3</name>
<evidence type="ECO:0000259" key="1">
    <source>
        <dbReference type="PROSITE" id="PS50011"/>
    </source>
</evidence>
<dbReference type="InterPro" id="IPR011009">
    <property type="entry name" value="Kinase-like_dom_sf"/>
</dbReference>
<dbReference type="GO" id="GO:0005524">
    <property type="term" value="F:ATP binding"/>
    <property type="evidence" value="ECO:0007669"/>
    <property type="project" value="InterPro"/>
</dbReference>
<dbReference type="SUPFAM" id="SSF56112">
    <property type="entry name" value="Protein kinase-like (PK-like)"/>
    <property type="match status" value="1"/>
</dbReference>
<gene>
    <name evidence="2" type="ORF">ENV41_04310</name>
</gene>
<organism evidence="2">
    <name type="scientific">candidate division CPR3 bacterium</name>
    <dbReference type="NCBI Taxonomy" id="2268181"/>
    <lineage>
        <taxon>Bacteria</taxon>
        <taxon>Bacteria division CPR3</taxon>
    </lineage>
</organism>
<dbReference type="InterPro" id="IPR000719">
    <property type="entry name" value="Prot_kinase_dom"/>
</dbReference>
<dbReference type="GO" id="GO:0004672">
    <property type="term" value="F:protein kinase activity"/>
    <property type="evidence" value="ECO:0007669"/>
    <property type="project" value="InterPro"/>
</dbReference>
<dbReference type="EMBL" id="DTGG01000129">
    <property type="protein sequence ID" value="HFZ09337.1"/>
    <property type="molecule type" value="Genomic_DNA"/>
</dbReference>
<dbReference type="Gene3D" id="1.10.510.10">
    <property type="entry name" value="Transferase(Phosphotransferase) domain 1"/>
    <property type="match status" value="1"/>
</dbReference>
<sequence>MPQVNMNFFNPDVFAMGVIIGEMLTGLHPCGKRTQRVWKDWDRKDWEQWAKMGNREISLGIDPASKELENLLQQMLSFNPGDRPSDVEALNALIGLLFKLDEISTEFLKSLLNYYDAETGKYEEEGRLSALIEISRLPGLREEVKNELTEEFRNVEKDLSDPKKVVHFCRIGYALSKYLLKFGGENDKEKAKNIAEKMIQETIKKKGEIKVFHRYPDLYLQEVTTPLRDFEVYSEMIGFGKEILEEAIGEETTREFFENMDNFTKAAYFYCIASNLHSERKDMEAIGILDQCISLHPKEPLFNNMKALWKKSHLFIENALKKPDKEE</sequence>
<dbReference type="AlphaFoldDB" id="A0A7V3JAW3"/>
<protein>
    <recommendedName>
        <fullName evidence="1">Protein kinase domain-containing protein</fullName>
    </recommendedName>
</protein>
<dbReference type="PROSITE" id="PS50011">
    <property type="entry name" value="PROTEIN_KINASE_DOM"/>
    <property type="match status" value="1"/>
</dbReference>